<accession>A0A5D2H7C8</accession>
<organism evidence="1 2">
    <name type="scientific">Gossypium darwinii</name>
    <name type="common">Darwin's cotton</name>
    <name type="synonym">Gossypium barbadense var. darwinii</name>
    <dbReference type="NCBI Taxonomy" id="34276"/>
    <lineage>
        <taxon>Eukaryota</taxon>
        <taxon>Viridiplantae</taxon>
        <taxon>Streptophyta</taxon>
        <taxon>Embryophyta</taxon>
        <taxon>Tracheophyta</taxon>
        <taxon>Spermatophyta</taxon>
        <taxon>Magnoliopsida</taxon>
        <taxon>eudicotyledons</taxon>
        <taxon>Gunneridae</taxon>
        <taxon>Pentapetalae</taxon>
        <taxon>rosids</taxon>
        <taxon>malvids</taxon>
        <taxon>Malvales</taxon>
        <taxon>Malvaceae</taxon>
        <taxon>Malvoideae</taxon>
        <taxon>Gossypium</taxon>
    </lineage>
</organism>
<gene>
    <name evidence="1" type="ORF">ES288_A03G164100v1</name>
</gene>
<dbReference type="EMBL" id="CM017690">
    <property type="protein sequence ID" value="TYH25386.1"/>
    <property type="molecule type" value="Genomic_DNA"/>
</dbReference>
<dbReference type="AlphaFoldDB" id="A0A5D2H7C8"/>
<sequence length="297" mass="34419">MHDSIVISTCFSLSDHQRLADEPTNVSRSGQSIFKFVYRTKLVSECRLITITWYKNLLLDKTHMNMLDTCDSIGEGGIVSLPKKACFFLPPHKENILLRMNKILRNCPYDWPKPWYFWRKQGSEYFIIDGTTVDVVWDFKAGNFNGETEPQSDYYKDAYRKTGCRPSLIEPMLVFRREHIFGNKKFTMRVKFNEKGAFHDIYQWYAALMGWILGNESINVGKNGLQVFWDIHDWLFGSGPRHGLFIFNPILSSPSLSMPLVSNQEPSSAIANFDNAMSSSVFCLFLYAWKVERKSHS</sequence>
<proteinExistence type="predicted"/>
<dbReference type="Proteomes" id="UP000323506">
    <property type="component" value="Chromosome A03"/>
</dbReference>
<reference evidence="1 2" key="1">
    <citation type="submission" date="2019-06" db="EMBL/GenBank/DDBJ databases">
        <title>WGS assembly of Gossypium darwinii.</title>
        <authorList>
            <person name="Chen Z.J."/>
            <person name="Sreedasyam A."/>
            <person name="Ando A."/>
            <person name="Song Q."/>
            <person name="De L."/>
            <person name="Hulse-Kemp A."/>
            <person name="Ding M."/>
            <person name="Ye W."/>
            <person name="Kirkbride R."/>
            <person name="Jenkins J."/>
            <person name="Plott C."/>
            <person name="Lovell J."/>
            <person name="Lin Y.-M."/>
            <person name="Vaughn R."/>
            <person name="Liu B."/>
            <person name="Li W."/>
            <person name="Simpson S."/>
            <person name="Scheffler B."/>
            <person name="Saski C."/>
            <person name="Grover C."/>
            <person name="Hu G."/>
            <person name="Conover J."/>
            <person name="Carlson J."/>
            <person name="Shu S."/>
            <person name="Boston L."/>
            <person name="Williams M."/>
            <person name="Peterson D."/>
            <person name="Mcgee K."/>
            <person name="Jones D."/>
            <person name="Wendel J."/>
            <person name="Stelly D."/>
            <person name="Grimwood J."/>
            <person name="Schmutz J."/>
        </authorList>
    </citation>
    <scope>NUCLEOTIDE SEQUENCE [LARGE SCALE GENOMIC DNA]</scope>
    <source>
        <strain evidence="1">1808015.09</strain>
    </source>
</reference>
<name>A0A5D2H7C8_GOSDA</name>
<evidence type="ECO:0000313" key="2">
    <source>
        <dbReference type="Proteomes" id="UP000323506"/>
    </source>
</evidence>
<dbReference type="Pfam" id="PF05910">
    <property type="entry name" value="DUF868"/>
    <property type="match status" value="2"/>
</dbReference>
<keyword evidence="2" id="KW-1185">Reference proteome</keyword>
<dbReference type="InterPro" id="IPR008586">
    <property type="entry name" value="DUF868_pln"/>
</dbReference>
<dbReference type="PANTHER" id="PTHR31972:SF11">
    <property type="entry name" value="DUF868 DOMAIN-CONTAINING PROTEIN"/>
    <property type="match status" value="1"/>
</dbReference>
<evidence type="ECO:0000313" key="1">
    <source>
        <dbReference type="EMBL" id="TYH25386.1"/>
    </source>
</evidence>
<protein>
    <submittedName>
        <fullName evidence="1">Uncharacterized protein</fullName>
    </submittedName>
</protein>
<dbReference type="PANTHER" id="PTHR31972">
    <property type="entry name" value="EXPRESSED PROTEIN"/>
    <property type="match status" value="1"/>
</dbReference>